<gene>
    <name evidence="1" type="ORF">JQM67_03365</name>
</gene>
<dbReference type="PANTHER" id="PTHR40056:SF1">
    <property type="entry name" value="DUF1836 DOMAIN-CONTAINING PROTEIN"/>
    <property type="match status" value="1"/>
</dbReference>
<evidence type="ECO:0000313" key="2">
    <source>
        <dbReference type="Proteomes" id="UP001299220"/>
    </source>
</evidence>
<protein>
    <submittedName>
        <fullName evidence="1">DUF1836 domain-containing protein</fullName>
    </submittedName>
</protein>
<sequence length="181" mass="20229">MSKSTDSILEWAKQAEQYGLPEWEKLPSIPLYMDQVMMFTGEALAPFERDEKQSLLTSSMINNYVKNGLVDHPVHKKYAREHLSKLMMTSMLKQVLSIQDISVLFSGSEAPETLYAAFVSAQDSALHETAAQIQPEADEAQLRAMALRLAAEANARRAVAERILAGLSEKKEKKSAEKSKK</sequence>
<comment type="caution">
    <text evidence="1">The sequence shown here is derived from an EMBL/GenBank/DDBJ whole genome shotgun (WGS) entry which is preliminary data.</text>
</comment>
<dbReference type="PANTHER" id="PTHR40056">
    <property type="entry name" value="HYPOTHETICAL CYTOSOLIC PROTEIN"/>
    <property type="match status" value="1"/>
</dbReference>
<accession>A0ABS9CL14</accession>
<dbReference type="Proteomes" id="UP001299220">
    <property type="component" value="Unassembled WGS sequence"/>
</dbReference>
<proteinExistence type="predicted"/>
<name>A0ABS9CL14_9FIRM</name>
<dbReference type="Pfam" id="PF08876">
    <property type="entry name" value="DUF1836"/>
    <property type="match status" value="1"/>
</dbReference>
<keyword evidence="2" id="KW-1185">Reference proteome</keyword>
<organism evidence="1 2">
    <name type="scientific">Anaeromassilibacillus senegalensis</name>
    <dbReference type="NCBI Taxonomy" id="1673717"/>
    <lineage>
        <taxon>Bacteria</taxon>
        <taxon>Bacillati</taxon>
        <taxon>Bacillota</taxon>
        <taxon>Clostridia</taxon>
        <taxon>Eubacteriales</taxon>
        <taxon>Acutalibacteraceae</taxon>
        <taxon>Anaeromassilibacillus</taxon>
    </lineage>
</organism>
<dbReference type="InterPro" id="IPR014975">
    <property type="entry name" value="DUF1836"/>
</dbReference>
<reference evidence="1 2" key="1">
    <citation type="submission" date="2020-12" db="EMBL/GenBank/DDBJ databases">
        <title>Whole genome sequences of gut porcine anaerobes.</title>
        <authorList>
            <person name="Kubasova T."/>
            <person name="Jahodarova E."/>
            <person name="Rychlik I."/>
        </authorList>
    </citation>
    <scope>NUCLEOTIDE SEQUENCE [LARGE SCALE GENOMIC DNA]</scope>
    <source>
        <strain evidence="1 2">An867</strain>
    </source>
</reference>
<dbReference type="RefSeq" id="WP_235322645.1">
    <property type="nucleotide sequence ID" value="NZ_JAFBIT010000001.1"/>
</dbReference>
<dbReference type="EMBL" id="JAFBIT010000001">
    <property type="protein sequence ID" value="MCF2651633.1"/>
    <property type="molecule type" value="Genomic_DNA"/>
</dbReference>
<evidence type="ECO:0000313" key="1">
    <source>
        <dbReference type="EMBL" id="MCF2651633.1"/>
    </source>
</evidence>